<gene>
    <name evidence="3" type="ORF">G5T23_03870</name>
    <name evidence="2" type="ORF">GBA83_08735</name>
</gene>
<evidence type="ECO:0000313" key="4">
    <source>
        <dbReference type="Proteomes" id="UP000451386"/>
    </source>
</evidence>
<reference evidence="2 4" key="1">
    <citation type="journal article" date="2019" name="Nat. Med.">
        <title>A library of human gut bacterial isolates paired with longitudinal multiomics data enables mechanistic microbiome research.</title>
        <authorList>
            <person name="Poyet M."/>
            <person name="Groussin M."/>
            <person name="Gibbons S.M."/>
            <person name="Avila-Pacheco J."/>
            <person name="Jiang X."/>
            <person name="Kearney S.M."/>
            <person name="Perrotta A.R."/>
            <person name="Berdy B."/>
            <person name="Zhao S."/>
            <person name="Lieberman T.D."/>
            <person name="Swanson P.K."/>
            <person name="Smith M."/>
            <person name="Roesemann S."/>
            <person name="Alexander J.E."/>
            <person name="Rich S.A."/>
            <person name="Livny J."/>
            <person name="Vlamakis H."/>
            <person name="Clish C."/>
            <person name="Bullock K."/>
            <person name="Deik A."/>
            <person name="Scott J."/>
            <person name="Pierce K.A."/>
            <person name="Xavier R.J."/>
            <person name="Alm E.J."/>
        </authorList>
    </citation>
    <scope>NUCLEOTIDE SEQUENCE [LARGE SCALE GENOMIC DNA]</scope>
    <source>
        <strain evidence="2 4">BIOML-A13</strain>
    </source>
</reference>
<accession>A0A7J5TM88</accession>
<dbReference type="InterPro" id="IPR001387">
    <property type="entry name" value="Cro/C1-type_HTH"/>
</dbReference>
<evidence type="ECO:0000313" key="3">
    <source>
        <dbReference type="EMBL" id="NGG36187.1"/>
    </source>
</evidence>
<dbReference type="Gene3D" id="1.10.260.40">
    <property type="entry name" value="lambda repressor-like DNA-binding domains"/>
    <property type="match status" value="1"/>
</dbReference>
<proteinExistence type="predicted"/>
<organism evidence="2 4">
    <name type="scientific">Bifidobacterium bifidum</name>
    <dbReference type="NCBI Taxonomy" id="1681"/>
    <lineage>
        <taxon>Bacteria</taxon>
        <taxon>Bacillati</taxon>
        <taxon>Actinomycetota</taxon>
        <taxon>Actinomycetes</taxon>
        <taxon>Bifidobacteriales</taxon>
        <taxon>Bifidobacteriaceae</taxon>
        <taxon>Bifidobacterium</taxon>
    </lineage>
</organism>
<dbReference type="AlphaFoldDB" id="A0A7J5TM88"/>
<dbReference type="RefSeq" id="WP_061086115.1">
    <property type="nucleotide sequence ID" value="NZ_AP018132.1"/>
</dbReference>
<evidence type="ECO:0000313" key="5">
    <source>
        <dbReference type="Proteomes" id="UP000488776"/>
    </source>
</evidence>
<dbReference type="CDD" id="cd00093">
    <property type="entry name" value="HTH_XRE"/>
    <property type="match status" value="1"/>
</dbReference>
<protein>
    <submittedName>
        <fullName evidence="2">Helix-turn-helix transcriptional regulator</fullName>
    </submittedName>
</protein>
<dbReference type="EMBL" id="JAAJBJ010000003">
    <property type="protein sequence ID" value="NGG36187.1"/>
    <property type="molecule type" value="Genomic_DNA"/>
</dbReference>
<dbReference type="InterPro" id="IPR010982">
    <property type="entry name" value="Lambda_DNA-bd_dom_sf"/>
</dbReference>
<evidence type="ECO:0000259" key="1">
    <source>
        <dbReference type="PROSITE" id="PS50943"/>
    </source>
</evidence>
<sequence length="144" mass="15828">MKAISTFGRAMAQVMKSRMAFHDVTQGDMAAAMGISQSQLSKILRAERTIDLEAFEAFCEALEESPSILVKEAESLTHKQRERPSSSFIHAAKLIYVENGERLASPKPALADATTQPDGEDIDLDAWANRIKAEDSISTNKTSR</sequence>
<name>A0A7J5TM88_BIFBI</name>
<dbReference type="Proteomes" id="UP000488776">
    <property type="component" value="Unassembled WGS sequence"/>
</dbReference>
<dbReference type="GO" id="GO:0003677">
    <property type="term" value="F:DNA binding"/>
    <property type="evidence" value="ECO:0007669"/>
    <property type="project" value="InterPro"/>
</dbReference>
<dbReference type="SUPFAM" id="SSF47413">
    <property type="entry name" value="lambda repressor-like DNA-binding domains"/>
    <property type="match status" value="1"/>
</dbReference>
<reference evidence="3 5" key="2">
    <citation type="submission" date="2020-02" db="EMBL/GenBank/DDBJ databases">
        <title>Antibiotic susceptibility profiles of lactic acid bacteria isolated from the human vagina and genetic basis of atypical resistances.</title>
        <authorList>
            <person name="Sirichoat A."/>
            <person name="Florez A.B."/>
            <person name="Vazquez L."/>
            <person name="Buppasiri P."/>
            <person name="Panya M."/>
            <person name="Lulitanond V."/>
            <person name="Mayo B."/>
        </authorList>
    </citation>
    <scope>NUCLEOTIDE SEQUENCE [LARGE SCALE GENOMIC DNA]</scope>
    <source>
        <strain evidence="3 5">VA07-1AN</strain>
    </source>
</reference>
<dbReference type="Proteomes" id="UP000451386">
    <property type="component" value="Unassembled WGS sequence"/>
</dbReference>
<feature type="domain" description="HTH cro/C1-type" evidence="1">
    <location>
        <begin position="15"/>
        <end position="69"/>
    </location>
</feature>
<dbReference type="EMBL" id="WDOP01000008">
    <property type="protein sequence ID" value="KAB7486229.1"/>
    <property type="molecule type" value="Genomic_DNA"/>
</dbReference>
<comment type="caution">
    <text evidence="2">The sequence shown here is derived from an EMBL/GenBank/DDBJ whole genome shotgun (WGS) entry which is preliminary data.</text>
</comment>
<evidence type="ECO:0000313" key="2">
    <source>
        <dbReference type="EMBL" id="KAB7486229.1"/>
    </source>
</evidence>
<dbReference type="Pfam" id="PF01381">
    <property type="entry name" value="HTH_3"/>
    <property type="match status" value="1"/>
</dbReference>
<dbReference type="SMART" id="SM00530">
    <property type="entry name" value="HTH_XRE"/>
    <property type="match status" value="1"/>
</dbReference>
<dbReference type="PROSITE" id="PS50943">
    <property type="entry name" value="HTH_CROC1"/>
    <property type="match status" value="1"/>
</dbReference>